<feature type="domain" description="MHD" evidence="5">
    <location>
        <begin position="530"/>
        <end position="720"/>
    </location>
</feature>
<dbReference type="PANTHER" id="PTHR42686">
    <property type="entry name" value="GH17980P-RELATED"/>
    <property type="match status" value="1"/>
</dbReference>
<reference evidence="6 7" key="1">
    <citation type="submission" date="2019-01" db="EMBL/GenBank/DDBJ databases">
        <title>Draft genome sequence of Psathyrella aberdarensis IHI B618.</title>
        <authorList>
            <person name="Buettner E."/>
            <person name="Kellner H."/>
        </authorList>
    </citation>
    <scope>NUCLEOTIDE SEQUENCE [LARGE SCALE GENOMIC DNA]</scope>
    <source>
        <strain evidence="6 7">IHI B618</strain>
    </source>
</reference>
<dbReference type="Gene3D" id="3.20.20.100">
    <property type="entry name" value="NADP-dependent oxidoreductase domain"/>
    <property type="match status" value="1"/>
</dbReference>
<feature type="transmembrane region" description="Helical" evidence="4">
    <location>
        <begin position="18"/>
        <end position="40"/>
    </location>
</feature>
<keyword evidence="4" id="KW-1133">Transmembrane helix</keyword>
<evidence type="ECO:0000256" key="2">
    <source>
        <dbReference type="ARBA" id="ARBA00022448"/>
    </source>
</evidence>
<dbReference type="SUPFAM" id="SSF49447">
    <property type="entry name" value="Second domain of Mu2 adaptin subunit (ap50) of ap2 adaptor"/>
    <property type="match status" value="1"/>
</dbReference>
<dbReference type="Gene3D" id="3.30.450.60">
    <property type="match status" value="1"/>
</dbReference>
<comment type="subcellular location">
    <subcellularLocation>
        <location evidence="1">Endomembrane system</location>
    </subcellularLocation>
</comment>
<dbReference type="AlphaFoldDB" id="A0A4Q2DAL8"/>
<dbReference type="InterPro" id="IPR020471">
    <property type="entry name" value="AKR"/>
</dbReference>
<dbReference type="GO" id="GO:0012505">
    <property type="term" value="C:endomembrane system"/>
    <property type="evidence" value="ECO:0007669"/>
    <property type="project" value="UniProtKB-SubCell"/>
</dbReference>
<evidence type="ECO:0000256" key="4">
    <source>
        <dbReference type="SAM" id="Phobius"/>
    </source>
</evidence>
<dbReference type="GO" id="GO:0070485">
    <property type="term" value="P:dehydro-D-arabinono-1,4-lactone biosynthetic process"/>
    <property type="evidence" value="ECO:0007669"/>
    <property type="project" value="TreeGrafter"/>
</dbReference>
<gene>
    <name evidence="6" type="ORF">EST38_g9863</name>
</gene>
<dbReference type="OrthoDB" id="5286008at2759"/>
<dbReference type="GO" id="GO:0045290">
    <property type="term" value="F:D-arabinose 1-dehydrogenase [NAD(P)+] activity"/>
    <property type="evidence" value="ECO:0007669"/>
    <property type="project" value="TreeGrafter"/>
</dbReference>
<sequence>MPAAPKPSLRAHLMKNWFAVEAIPIYVIIGGVVVGASWYIKRLATGPSIIWTKNNPTPWNTIKPDEGTKMVEDTLDGPLGLPAIVYGAGTFSNQYNPDEHIHGDIPFRTVRLALRYGIRAIDTSVYYGPSEVVLGNILEKLRDEFPRSSYKLMTKCGRYGVSTFDYSPKTIRESVKRSLERLKTDYLDVVYLHDVEFVCDKIAPRSTGNVSAALSEEAEAFGLAPGGEGKIRGEGDQKILNAFNELRKLKEEGLVRQIGITGYPLPTLLRLALLILHNPPYEPIDVMLSYSHLCLQNSVFAQFVPQLKERAKIRTLVAASPLSMGLLTKQPPGWHPAPPELKAAIEAAGASWEGDFVDLALGYSLSETGIAKGNIPLVAGFSSPREVHECVRIWREVREGTNSEARKTGEERAKEVIKSAADPLLGFAFLQTFIDIFQEYFGGISLAIVKDNFDVVYQLLEETLDSVGHPLTTSHNALRDIVLPPSLFSKLLNAASANLAAIGAGPVHTPPVGPFSSPIPWRKAGVKYASNEMYIDVNEDLRAIVNKHGVPLTSTVCGKLDVACRLSGTPDCILTFTNPQRWTREKSMSFVPPDGHFVLAEYRYTPNPNPSSALRFANSSSSGAAGAGPKEAVPIPFAIKARFEIEDTTASFNLTFSSRLATRPIEQVVIELNLGEEAHAIKCVASRESGGLGRGLSSLETGMSASSSASWAFDSRKKVG</sequence>
<dbReference type="STRING" id="2316362.A0A4Q2DAL8"/>
<comment type="caution">
    <text evidence="6">The sequence shown here is derived from an EMBL/GenBank/DDBJ whole genome shotgun (WGS) entry which is preliminary data.</text>
</comment>
<dbReference type="InterPro" id="IPR028565">
    <property type="entry name" value="MHD"/>
</dbReference>
<accession>A0A4Q2DAL8</accession>
<dbReference type="Gene3D" id="2.60.40.1170">
    <property type="entry name" value="Mu homology domain, subdomain B"/>
    <property type="match status" value="1"/>
</dbReference>
<dbReference type="Pfam" id="PF06522">
    <property type="entry name" value="B12D"/>
    <property type="match status" value="1"/>
</dbReference>
<dbReference type="InterPro" id="IPR011012">
    <property type="entry name" value="Longin-like_dom_sf"/>
</dbReference>
<organism evidence="6 7">
    <name type="scientific">Candolleomyces aberdarensis</name>
    <dbReference type="NCBI Taxonomy" id="2316362"/>
    <lineage>
        <taxon>Eukaryota</taxon>
        <taxon>Fungi</taxon>
        <taxon>Dikarya</taxon>
        <taxon>Basidiomycota</taxon>
        <taxon>Agaricomycotina</taxon>
        <taxon>Agaricomycetes</taxon>
        <taxon>Agaricomycetidae</taxon>
        <taxon>Agaricales</taxon>
        <taxon>Agaricineae</taxon>
        <taxon>Psathyrellaceae</taxon>
        <taxon>Candolleomyces</taxon>
    </lineage>
</organism>
<dbReference type="Proteomes" id="UP000290288">
    <property type="component" value="Unassembled WGS sequence"/>
</dbReference>
<dbReference type="InterPro" id="IPR010530">
    <property type="entry name" value="B12D"/>
</dbReference>
<dbReference type="PROSITE" id="PS51072">
    <property type="entry name" value="MHD"/>
    <property type="match status" value="1"/>
</dbReference>
<dbReference type="SUPFAM" id="SSF64356">
    <property type="entry name" value="SNARE-like"/>
    <property type="match status" value="1"/>
</dbReference>
<keyword evidence="2" id="KW-0813">Transport</keyword>
<dbReference type="InterPro" id="IPR023210">
    <property type="entry name" value="NADP_OxRdtase_dom"/>
</dbReference>
<dbReference type="Pfam" id="PF00248">
    <property type="entry name" value="Aldo_ket_red"/>
    <property type="match status" value="1"/>
</dbReference>
<dbReference type="EMBL" id="SDEE01000485">
    <property type="protein sequence ID" value="RXW15992.1"/>
    <property type="molecule type" value="Genomic_DNA"/>
</dbReference>
<evidence type="ECO:0000259" key="5">
    <source>
        <dbReference type="PROSITE" id="PS51072"/>
    </source>
</evidence>
<keyword evidence="4" id="KW-0812">Transmembrane</keyword>
<name>A0A4Q2DAL8_9AGAR</name>
<dbReference type="Pfam" id="PF00928">
    <property type="entry name" value="Adap_comp_sub"/>
    <property type="match status" value="1"/>
</dbReference>
<dbReference type="GO" id="GO:0005829">
    <property type="term" value="C:cytosol"/>
    <property type="evidence" value="ECO:0007669"/>
    <property type="project" value="TreeGrafter"/>
</dbReference>
<evidence type="ECO:0000313" key="7">
    <source>
        <dbReference type="Proteomes" id="UP000290288"/>
    </source>
</evidence>
<evidence type="ECO:0000256" key="1">
    <source>
        <dbReference type="ARBA" id="ARBA00004308"/>
    </source>
</evidence>
<evidence type="ECO:0000256" key="3">
    <source>
        <dbReference type="ARBA" id="ARBA00023136"/>
    </source>
</evidence>
<keyword evidence="7" id="KW-1185">Reference proteome</keyword>
<dbReference type="InterPro" id="IPR036812">
    <property type="entry name" value="NAD(P)_OxRdtase_dom_sf"/>
</dbReference>
<proteinExistence type="predicted"/>
<keyword evidence="3 4" id="KW-0472">Membrane</keyword>
<dbReference type="SUPFAM" id="SSF51430">
    <property type="entry name" value="NAD(P)-linked oxidoreductase"/>
    <property type="match status" value="1"/>
</dbReference>
<dbReference type="PANTHER" id="PTHR42686:SF1">
    <property type="entry name" value="GH17980P-RELATED"/>
    <property type="match status" value="1"/>
</dbReference>
<protein>
    <recommendedName>
        <fullName evidence="5">MHD domain-containing protein</fullName>
    </recommendedName>
</protein>
<dbReference type="InterPro" id="IPR036168">
    <property type="entry name" value="AP2_Mu_C_sf"/>
</dbReference>
<evidence type="ECO:0000313" key="6">
    <source>
        <dbReference type="EMBL" id="RXW15992.1"/>
    </source>
</evidence>